<evidence type="ECO:0000313" key="3">
    <source>
        <dbReference type="Proteomes" id="UP001303160"/>
    </source>
</evidence>
<feature type="coiled-coil region" evidence="1">
    <location>
        <begin position="242"/>
        <end position="273"/>
    </location>
</feature>
<accession>A0AAN6XDA2</accession>
<evidence type="ECO:0000256" key="1">
    <source>
        <dbReference type="SAM" id="Coils"/>
    </source>
</evidence>
<keyword evidence="1" id="KW-0175">Coiled coil</keyword>
<keyword evidence="3" id="KW-1185">Reference proteome</keyword>
<organism evidence="2 3">
    <name type="scientific">Triangularia verruculosa</name>
    <dbReference type="NCBI Taxonomy" id="2587418"/>
    <lineage>
        <taxon>Eukaryota</taxon>
        <taxon>Fungi</taxon>
        <taxon>Dikarya</taxon>
        <taxon>Ascomycota</taxon>
        <taxon>Pezizomycotina</taxon>
        <taxon>Sordariomycetes</taxon>
        <taxon>Sordariomycetidae</taxon>
        <taxon>Sordariales</taxon>
        <taxon>Podosporaceae</taxon>
        <taxon>Triangularia</taxon>
    </lineage>
</organism>
<dbReference type="Proteomes" id="UP001303160">
    <property type="component" value="Unassembled WGS sequence"/>
</dbReference>
<reference evidence="2" key="1">
    <citation type="journal article" date="2023" name="Mol. Phylogenet. Evol.">
        <title>Genome-scale phylogeny and comparative genomics of the fungal order Sordariales.</title>
        <authorList>
            <person name="Hensen N."/>
            <person name="Bonometti L."/>
            <person name="Westerberg I."/>
            <person name="Brannstrom I.O."/>
            <person name="Guillou S."/>
            <person name="Cros-Aarteil S."/>
            <person name="Calhoun S."/>
            <person name="Haridas S."/>
            <person name="Kuo A."/>
            <person name="Mondo S."/>
            <person name="Pangilinan J."/>
            <person name="Riley R."/>
            <person name="LaButti K."/>
            <person name="Andreopoulos B."/>
            <person name="Lipzen A."/>
            <person name="Chen C."/>
            <person name="Yan M."/>
            <person name="Daum C."/>
            <person name="Ng V."/>
            <person name="Clum A."/>
            <person name="Steindorff A."/>
            <person name="Ohm R.A."/>
            <person name="Martin F."/>
            <person name="Silar P."/>
            <person name="Natvig D.O."/>
            <person name="Lalanne C."/>
            <person name="Gautier V."/>
            <person name="Ament-Velasquez S.L."/>
            <person name="Kruys A."/>
            <person name="Hutchinson M.I."/>
            <person name="Powell A.J."/>
            <person name="Barry K."/>
            <person name="Miller A.N."/>
            <person name="Grigoriev I.V."/>
            <person name="Debuchy R."/>
            <person name="Gladieux P."/>
            <person name="Hiltunen Thoren M."/>
            <person name="Johannesson H."/>
        </authorList>
    </citation>
    <scope>NUCLEOTIDE SEQUENCE</scope>
    <source>
        <strain evidence="2">CBS 315.58</strain>
    </source>
</reference>
<gene>
    <name evidence="2" type="ORF">QBC40DRAFT_298770</name>
</gene>
<dbReference type="EMBL" id="MU863952">
    <property type="protein sequence ID" value="KAK4198013.1"/>
    <property type="molecule type" value="Genomic_DNA"/>
</dbReference>
<dbReference type="AlphaFoldDB" id="A0AAN6XDA2"/>
<name>A0AAN6XDA2_9PEZI</name>
<protein>
    <submittedName>
        <fullName evidence="2">Uncharacterized protein</fullName>
    </submittedName>
</protein>
<evidence type="ECO:0000313" key="2">
    <source>
        <dbReference type="EMBL" id="KAK4198013.1"/>
    </source>
</evidence>
<proteinExistence type="predicted"/>
<reference evidence="2" key="2">
    <citation type="submission" date="2023-05" db="EMBL/GenBank/DDBJ databases">
        <authorList>
            <consortium name="Lawrence Berkeley National Laboratory"/>
            <person name="Steindorff A."/>
            <person name="Hensen N."/>
            <person name="Bonometti L."/>
            <person name="Westerberg I."/>
            <person name="Brannstrom I.O."/>
            <person name="Guillou S."/>
            <person name="Cros-Aarteil S."/>
            <person name="Calhoun S."/>
            <person name="Haridas S."/>
            <person name="Kuo A."/>
            <person name="Mondo S."/>
            <person name="Pangilinan J."/>
            <person name="Riley R."/>
            <person name="Labutti K."/>
            <person name="Andreopoulos B."/>
            <person name="Lipzen A."/>
            <person name="Chen C."/>
            <person name="Yanf M."/>
            <person name="Daum C."/>
            <person name="Ng V."/>
            <person name="Clum A."/>
            <person name="Ohm R."/>
            <person name="Martin F."/>
            <person name="Silar P."/>
            <person name="Natvig D."/>
            <person name="Lalanne C."/>
            <person name="Gautier V."/>
            <person name="Ament-Velasquez S.L."/>
            <person name="Kruys A."/>
            <person name="Hutchinson M.I."/>
            <person name="Powell A.J."/>
            <person name="Barry K."/>
            <person name="Miller A.N."/>
            <person name="Grigoriev I.V."/>
            <person name="Debuchy R."/>
            <person name="Gladieux P."/>
            <person name="Thoren M.H."/>
            <person name="Johannesson H."/>
        </authorList>
    </citation>
    <scope>NUCLEOTIDE SEQUENCE</scope>
    <source>
        <strain evidence="2">CBS 315.58</strain>
    </source>
</reference>
<sequence length="291" mass="32353">MSACSSRSCSQSCFESPATGKGRYSITRIISGIPALGRARIGFGVEFCLCWTRGSTRANYDAFFQRLREQLDSKKIKPANIANMDEHGMQELETRAGTVIGSSLTRHAVVTASDDTIWASIIECGTAEASAPVNKQRFLYYYRDAARRGMSARNVISGFKKTGIWPYDPSKILDNPEAIVEERRPPEQPSTPTKRQPYAENSIIRTSQQGQDIRRAVDLARQHVSLTSRSVRALVTKVGDVLDKKNADIAALREALQAARRDLEAQKLRVKTRVKENPNDSFTRVKDITAA</sequence>
<comment type="caution">
    <text evidence="2">The sequence shown here is derived from an EMBL/GenBank/DDBJ whole genome shotgun (WGS) entry which is preliminary data.</text>
</comment>